<keyword evidence="8" id="KW-0506">mRNA capping</keyword>
<keyword evidence="5 8" id="KW-0378">Hydrolase</keyword>
<dbReference type="PANTHER" id="PTHR28118">
    <property type="entry name" value="POLYNUCLEOTIDE 5'-TRIPHOSPHATASE-RELATED"/>
    <property type="match status" value="1"/>
</dbReference>
<evidence type="ECO:0000313" key="11">
    <source>
        <dbReference type="EMBL" id="RDX49368.1"/>
    </source>
</evidence>
<dbReference type="GO" id="GO:0031533">
    <property type="term" value="C:mRNA capping enzyme complex"/>
    <property type="evidence" value="ECO:0007669"/>
    <property type="project" value="UniProtKB-UniRule"/>
</dbReference>
<dbReference type="GO" id="GO:0140818">
    <property type="term" value="F:mRNA 5'-triphosphate monophosphatase activity"/>
    <property type="evidence" value="ECO:0007669"/>
    <property type="project" value="UniProtKB-EC"/>
</dbReference>
<comment type="subcellular location">
    <subcellularLocation>
        <location evidence="2 8">Nucleus</location>
    </subcellularLocation>
</comment>
<dbReference type="PANTHER" id="PTHR28118:SF1">
    <property type="entry name" value="POLYNUCLEOTIDE 5'-TRIPHOSPHATASE CTL1-RELATED"/>
    <property type="match status" value="1"/>
</dbReference>
<dbReference type="OrthoDB" id="272147at2759"/>
<dbReference type="Gene3D" id="3.20.100.10">
    <property type="entry name" value="mRNA triphosphatase Cet1-like"/>
    <property type="match status" value="1"/>
</dbReference>
<comment type="catalytic activity">
    <reaction evidence="7">
        <text>a 5'-end triphospho-ribonucleoside in mRNA + H2O = a 5'-end diphospho-ribonucleoside in mRNA + phosphate + H(+)</text>
        <dbReference type="Rhea" id="RHEA:67004"/>
        <dbReference type="Rhea" id="RHEA-COMP:17164"/>
        <dbReference type="Rhea" id="RHEA-COMP:17165"/>
        <dbReference type="ChEBI" id="CHEBI:15377"/>
        <dbReference type="ChEBI" id="CHEBI:15378"/>
        <dbReference type="ChEBI" id="CHEBI:43474"/>
        <dbReference type="ChEBI" id="CHEBI:167616"/>
        <dbReference type="ChEBI" id="CHEBI:167618"/>
        <dbReference type="EC" id="3.6.1.74"/>
    </reaction>
    <physiologicalReaction direction="left-to-right" evidence="7">
        <dbReference type="Rhea" id="RHEA:67005"/>
    </physiologicalReaction>
</comment>
<evidence type="ECO:0000256" key="8">
    <source>
        <dbReference type="RuleBase" id="RU367053"/>
    </source>
</evidence>
<dbReference type="GO" id="GO:0006370">
    <property type="term" value="P:7-methylguanosine mRNA capping"/>
    <property type="evidence" value="ECO:0007669"/>
    <property type="project" value="UniProtKB-UniRule"/>
</dbReference>
<organism evidence="11 12">
    <name type="scientific">Lentinus brumalis</name>
    <dbReference type="NCBI Taxonomy" id="2498619"/>
    <lineage>
        <taxon>Eukaryota</taxon>
        <taxon>Fungi</taxon>
        <taxon>Dikarya</taxon>
        <taxon>Basidiomycota</taxon>
        <taxon>Agaricomycotina</taxon>
        <taxon>Agaricomycetes</taxon>
        <taxon>Polyporales</taxon>
        <taxon>Polyporaceae</taxon>
        <taxon>Lentinus</taxon>
    </lineage>
</organism>
<dbReference type="CDD" id="cd07470">
    <property type="entry name" value="CYTH-like_mRNA_RTPase"/>
    <property type="match status" value="1"/>
</dbReference>
<dbReference type="GO" id="GO:0004651">
    <property type="term" value="F:polynucleotide 5'-phosphatase activity"/>
    <property type="evidence" value="ECO:0007669"/>
    <property type="project" value="UniProtKB-UniRule"/>
</dbReference>
<comment type="function">
    <text evidence="8">First step of mRNA capping. Converts the 5'-triphosphate end of a nascent mRNA chain into a diphosphate end.</text>
</comment>
<dbReference type="Proteomes" id="UP000256964">
    <property type="component" value="Unassembled WGS sequence"/>
</dbReference>
<evidence type="ECO:0000259" key="10">
    <source>
        <dbReference type="Pfam" id="PF02940"/>
    </source>
</evidence>
<feature type="domain" description="mRNA triphosphatase Cet1-like" evidence="10">
    <location>
        <begin position="85"/>
        <end position="291"/>
    </location>
</feature>
<evidence type="ECO:0000256" key="2">
    <source>
        <dbReference type="ARBA" id="ARBA00004123"/>
    </source>
</evidence>
<comment type="subunit">
    <text evidence="8">Heterodimer. The mRNA-capping enzyme is composed of two separate chains alpha and beta, respectively a mRNA guanylyltransferase and an mRNA 5'-triphosphate monophosphatase.</text>
</comment>
<sequence>MDRDPLSSDSERDTPDSRPSKRARRSSPQAPQASSSRPTHTEHQMSNGHAPGQADGDAHASTNSDAGSDALPLLSPSIIGVEPLDEFIREVADFIHYHISQRPQDTGGVIEVEAKIGLLKERAGGQRLQLPVLVESIIAPNMMDLRFESNMSARQHQHFNILLNKLKLEKPEMNINYEHLHLIDNFYAPESGRGEKLRVTRDEKTGEVRACMRKIRLGNLDIFCPKRSVDWRISVNMEIPVPPPLGSPTHSRKKDRLSYTHQEFAIDLTQVTATSGPNSKPEILHELEVELRHSDYLLMAAAKRGLPEYSVAEQNAFDELVHAFVNNARILCRNANPATAGDGR</sequence>
<evidence type="ECO:0000256" key="4">
    <source>
        <dbReference type="ARBA" id="ARBA00022664"/>
    </source>
</evidence>
<evidence type="ECO:0000256" key="6">
    <source>
        <dbReference type="ARBA" id="ARBA00023242"/>
    </source>
</evidence>
<dbReference type="InterPro" id="IPR004206">
    <property type="entry name" value="mRNA_triPase_Cet1"/>
</dbReference>
<dbReference type="SUPFAM" id="SSF55154">
    <property type="entry name" value="CYTH-like phosphatases"/>
    <property type="match status" value="1"/>
</dbReference>
<keyword evidence="4 8" id="KW-0507">mRNA processing</keyword>
<feature type="compositionally biased region" description="Basic and acidic residues" evidence="9">
    <location>
        <begin position="1"/>
        <end position="19"/>
    </location>
</feature>
<protein>
    <recommendedName>
        <fullName evidence="8">mRNA-capping enzyme subunit beta</fullName>
        <ecNumber evidence="8">3.6.1.74</ecNumber>
    </recommendedName>
    <alternativeName>
        <fullName evidence="8">mRNA 5'-phosphatase</fullName>
    </alternativeName>
    <alternativeName>
        <fullName evidence="8">mRNA 5'-triphosphate monophosphatase</fullName>
    </alternativeName>
</protein>
<comment type="cofactor">
    <cofactor evidence="1 8">
        <name>Mg(2+)</name>
        <dbReference type="ChEBI" id="CHEBI:18420"/>
    </cofactor>
</comment>
<dbReference type="STRING" id="139420.A0A371DA13"/>
<dbReference type="AlphaFoldDB" id="A0A371DA13"/>
<dbReference type="Pfam" id="PF02940">
    <property type="entry name" value="mRNA_triPase"/>
    <property type="match status" value="1"/>
</dbReference>
<comment type="similarity">
    <text evidence="3 8">Belongs to the fungal TPase family.</text>
</comment>
<feature type="compositionally biased region" description="Low complexity" evidence="9">
    <location>
        <begin position="26"/>
        <end position="38"/>
    </location>
</feature>
<accession>A0A371DA13</accession>
<proteinExistence type="inferred from homology"/>
<evidence type="ECO:0000256" key="5">
    <source>
        <dbReference type="ARBA" id="ARBA00022801"/>
    </source>
</evidence>
<evidence type="ECO:0000256" key="7">
    <source>
        <dbReference type="ARBA" id="ARBA00047740"/>
    </source>
</evidence>
<dbReference type="InterPro" id="IPR033469">
    <property type="entry name" value="CYTH-like_dom_sf"/>
</dbReference>
<evidence type="ECO:0000256" key="3">
    <source>
        <dbReference type="ARBA" id="ARBA00006345"/>
    </source>
</evidence>
<dbReference type="InterPro" id="IPR040343">
    <property type="entry name" value="Cet1/Ctl1"/>
</dbReference>
<dbReference type="EC" id="3.6.1.74" evidence="8"/>
<dbReference type="EMBL" id="KZ857405">
    <property type="protein sequence ID" value="RDX49368.1"/>
    <property type="molecule type" value="Genomic_DNA"/>
</dbReference>
<evidence type="ECO:0000256" key="1">
    <source>
        <dbReference type="ARBA" id="ARBA00001946"/>
    </source>
</evidence>
<dbReference type="InterPro" id="IPR037009">
    <property type="entry name" value="mRNA_triPase_Cet1_sf"/>
</dbReference>
<evidence type="ECO:0000256" key="9">
    <source>
        <dbReference type="SAM" id="MobiDB-lite"/>
    </source>
</evidence>
<gene>
    <name evidence="11" type="ORF">OH76DRAFT_1403582</name>
</gene>
<evidence type="ECO:0000313" key="12">
    <source>
        <dbReference type="Proteomes" id="UP000256964"/>
    </source>
</evidence>
<name>A0A371DA13_9APHY</name>
<feature type="region of interest" description="Disordered" evidence="9">
    <location>
        <begin position="1"/>
        <end position="68"/>
    </location>
</feature>
<keyword evidence="6 8" id="KW-0539">Nucleus</keyword>
<keyword evidence="12" id="KW-1185">Reference proteome</keyword>
<reference evidence="11 12" key="1">
    <citation type="journal article" date="2018" name="Biotechnol. Biofuels">
        <title>Integrative visual omics of the white-rot fungus Polyporus brumalis exposes the biotechnological potential of its oxidative enzymes for delignifying raw plant biomass.</title>
        <authorList>
            <person name="Miyauchi S."/>
            <person name="Rancon A."/>
            <person name="Drula E."/>
            <person name="Hage H."/>
            <person name="Chaduli D."/>
            <person name="Favel A."/>
            <person name="Grisel S."/>
            <person name="Henrissat B."/>
            <person name="Herpoel-Gimbert I."/>
            <person name="Ruiz-Duenas F.J."/>
            <person name="Chevret D."/>
            <person name="Hainaut M."/>
            <person name="Lin J."/>
            <person name="Wang M."/>
            <person name="Pangilinan J."/>
            <person name="Lipzen A."/>
            <person name="Lesage-Meessen L."/>
            <person name="Navarro D."/>
            <person name="Riley R."/>
            <person name="Grigoriev I.V."/>
            <person name="Zhou S."/>
            <person name="Raouche S."/>
            <person name="Rosso M.N."/>
        </authorList>
    </citation>
    <scope>NUCLEOTIDE SEQUENCE [LARGE SCALE GENOMIC DNA]</scope>
    <source>
        <strain evidence="11 12">BRFM 1820</strain>
    </source>
</reference>